<name>A0A8J5R820_9HYME</name>
<comment type="caution">
    <text evidence="1">The sequence shown here is derived from an EMBL/GenBank/DDBJ whole genome shotgun (WGS) entry which is preliminary data.</text>
</comment>
<dbReference type="PANTHER" id="PTHR12029">
    <property type="entry name" value="RNA METHYLTRANSFERASE"/>
    <property type="match status" value="1"/>
</dbReference>
<sequence length="1297" mass="150465">MEKMNNRDLLYKKTIVSPIEVLGVLDDDFEANPLLVIHKIVGKYINKISEGSINKRIADGFYTVLCYEYNLTTGSPEAVQLDFDQTLFNVVIKYIYENYDKEGKELVPILYEIIVLHLKLYFSVPAIGEFYKSFIASAKDKKNENNIYYKVTECFVDALCLKHAPDHHEITEASLPILEEIITWYKDITLKDWVLFVTIITKMVKALERRIALDYLWVMILNYPATDWEKSLSLLNVVIDDVLALSSQEKLCINLNCCRSEMLWQLILQGLMSPVEQNHKLGLHSMKRILNFLDRYQITLNQTNLVPFVGCPNYKSELAVKHAVNYFFLLIESLEEDQGSLIHQTVIQLEILIQFHYFHCLFCLNCLDFIWLECIFRRVLTHKTIEVVKVGLITLLKLDPRFYYDDLLVLLINTLNNVVIHDTETFCLETQVIKELSELFVKAEYAQVSLVKKFIFHMSQITWEPVSLFYTLYCLCKAGYMINYPVQFNRFEEEELMCLQVIVDKNLSNQSSVSINFFCQNIINIINLYALTTNQTALDILSKIFPALEASSSCHEFIINSLRNKLTPDQAAQYIYSQCEKLSKMLIKKTEADITALEEFAKMTVYLFAGSLIFRASNAPELKAMCTIFNTIIVDENQQKYVDKIHHTKILELLNYFFKGLTKICAIDKLNFTINSFMAVLESVLVSVFNTFKRPIVYSFKELEIYTQTFQTISELITSKVEDYCGYFTKVLAETEEVIEVMSNDEYKDLKYLFALRLQYICIKYLEKYNVNTLKLLLNPNMLSKAVKFKENGEELKMARECYSLIAQSIIQTIKLVVNNSPFLISGPVKTITQLLALEKEKIMPCAIELMIKMLYLTCIDNYGNVIEPFFELVWNNLWSMEQNEVFFKCFELFAEFSVQIVGFKGAEQLRNEGIRYVTVMHEKGKNIPRLRRLLVKKLISVGEDSFIFFQNVALKMLISVSEEDPMQERLEAQLQFFASNNSDPERRTLAAVDMTSRARLVLLFCSMLRQGRSFKDLVGMLISELEERKNKYDLNSDRIKCRVMQMLMVLQPYLSQDRASQIIAVISESLVSEKVSLIVRTLQEWLLIKIFLSYSKTLDDLWKLFERAKKNKESVTSVALIILHVATNALPKNQVLLFIRTAIMKLDIFIYNKEYHGCYCQIVILKLIRLLPPCNVINHYKDLKKIIETNLISSEHSTQLSQDFRLNKFHPHKNYTIKTIFYDLPRLMNSCKSEWILPLILDYENSAMITKSSIKISNVCTLETAQTTQTKQSKIQLSGGKNVNSGDNDVEIVELE</sequence>
<dbReference type="OrthoDB" id="7666409at2759"/>
<dbReference type="InterPro" id="IPR045330">
    <property type="entry name" value="TRM3/TARBP1"/>
</dbReference>
<organism evidence="1 2">
    <name type="scientific">Cotesia typhae</name>
    <dbReference type="NCBI Taxonomy" id="2053667"/>
    <lineage>
        <taxon>Eukaryota</taxon>
        <taxon>Metazoa</taxon>
        <taxon>Ecdysozoa</taxon>
        <taxon>Arthropoda</taxon>
        <taxon>Hexapoda</taxon>
        <taxon>Insecta</taxon>
        <taxon>Pterygota</taxon>
        <taxon>Neoptera</taxon>
        <taxon>Endopterygota</taxon>
        <taxon>Hymenoptera</taxon>
        <taxon>Apocrita</taxon>
        <taxon>Ichneumonoidea</taxon>
        <taxon>Braconidae</taxon>
        <taxon>Microgastrinae</taxon>
        <taxon>Cotesia</taxon>
    </lineage>
</organism>
<dbReference type="GO" id="GO:0030488">
    <property type="term" value="P:tRNA methylation"/>
    <property type="evidence" value="ECO:0007669"/>
    <property type="project" value="TreeGrafter"/>
</dbReference>
<reference evidence="1" key="2">
    <citation type="submission" date="2021-04" db="EMBL/GenBank/DDBJ databases">
        <title>Genome-wide patterns of bracovirus chromosomal integration into multiple host tissues during parasitism.</title>
        <authorList>
            <person name="Chebbi M.A.C."/>
        </authorList>
    </citation>
    <scope>NUCLEOTIDE SEQUENCE</scope>
    <source>
        <tissue evidence="1">Whole body</tissue>
    </source>
</reference>
<dbReference type="Proteomes" id="UP000729913">
    <property type="component" value="Unassembled WGS sequence"/>
</dbReference>
<gene>
    <name evidence="1" type="ORF">G9C98_007011</name>
</gene>
<dbReference type="EMBL" id="JAAOIC020000006">
    <property type="protein sequence ID" value="KAG8041707.1"/>
    <property type="molecule type" value="Genomic_DNA"/>
</dbReference>
<protein>
    <submittedName>
        <fullName evidence="1">Uncharacterized protein</fullName>
    </submittedName>
</protein>
<evidence type="ECO:0000313" key="1">
    <source>
        <dbReference type="EMBL" id="KAG8041707.1"/>
    </source>
</evidence>
<proteinExistence type="predicted"/>
<evidence type="ECO:0000313" key="2">
    <source>
        <dbReference type="Proteomes" id="UP000729913"/>
    </source>
</evidence>
<keyword evidence="2" id="KW-1185">Reference proteome</keyword>
<dbReference type="GO" id="GO:0016423">
    <property type="term" value="F:tRNA (guanine) methyltransferase activity"/>
    <property type="evidence" value="ECO:0007669"/>
    <property type="project" value="TreeGrafter"/>
</dbReference>
<accession>A0A8J5R820</accession>
<reference evidence="1" key="1">
    <citation type="submission" date="2020-03" db="EMBL/GenBank/DDBJ databases">
        <authorList>
            <person name="Chebbi M.A."/>
            <person name="Drezen J.M."/>
        </authorList>
    </citation>
    <scope>NUCLEOTIDE SEQUENCE</scope>
    <source>
        <tissue evidence="1">Whole body</tissue>
    </source>
</reference>
<dbReference type="PANTHER" id="PTHR12029:SF11">
    <property type="entry name" value="METHYLTRANSFERASE TARBP1-RELATED"/>
    <property type="match status" value="1"/>
</dbReference>